<evidence type="ECO:0000256" key="3">
    <source>
        <dbReference type="ARBA" id="ARBA00023002"/>
    </source>
</evidence>
<reference evidence="6" key="1">
    <citation type="journal article" date="2015" name="BMC Genomics">
        <title>Genomic and transcriptomic analysis of the endophytic fungus Pestalotiopsis fici reveals its lifestyle and high potential for synthesis of natural products.</title>
        <authorList>
            <person name="Wang X."/>
            <person name="Zhang X."/>
            <person name="Liu L."/>
            <person name="Xiang M."/>
            <person name="Wang W."/>
            <person name="Sun X."/>
            <person name="Che Y."/>
            <person name="Guo L."/>
            <person name="Liu G."/>
            <person name="Guo L."/>
            <person name="Wang C."/>
            <person name="Yin W.B."/>
            <person name="Stadler M."/>
            <person name="Zhang X."/>
            <person name="Liu X."/>
        </authorList>
    </citation>
    <scope>NUCLEOTIDE SEQUENCE [LARGE SCALE GENOMIC DNA]</scope>
    <source>
        <strain evidence="6">W106-1 / CGMCC3.15140</strain>
    </source>
</reference>
<dbReference type="PRINTS" id="PR00080">
    <property type="entry name" value="SDRFAMILY"/>
</dbReference>
<accession>W3WGY8</accession>
<keyword evidence="6" id="KW-1185">Reference proteome</keyword>
<dbReference type="PANTHER" id="PTHR44229:SF4">
    <property type="entry name" value="15-HYDROXYPROSTAGLANDIN DEHYDROGENASE [NAD(+)]"/>
    <property type="match status" value="1"/>
</dbReference>
<dbReference type="GO" id="GO:0016491">
    <property type="term" value="F:oxidoreductase activity"/>
    <property type="evidence" value="ECO:0007669"/>
    <property type="project" value="UniProtKB-KW"/>
</dbReference>
<dbReference type="OrthoDB" id="5371740at2759"/>
<dbReference type="InterPro" id="IPR002347">
    <property type="entry name" value="SDR_fam"/>
</dbReference>
<proteinExistence type="inferred from homology"/>
<keyword evidence="2" id="KW-0521">NADP</keyword>
<sequence>MGSQAVTHEKVVIITGSTSGIGLDLAKHLHGRGYRVAVTGRRAELGEQVAKELDASAETAIFVQCAVESYASQANLFQTVWKKWGRIDALIANAGIVDKGSVYNFGHRSAGVDDIPDEPDLSCTEIDWKGVVYGTTLAVHFMRHNEKSGGKIIITNSMMAIHPGPTFPEYCGAKAAALQWARTMAPLLKARENITINTVLPGAVDTPIKPGFNLAFLPEHLTLSSCLLSAYDLYLDDEANERTGEAIETAHDKHFFYEVPEYKGGDVSYRNTRVFEPWFSGIHGEPSGLQDALAESPRASKQNVD</sequence>
<dbReference type="InterPro" id="IPR020904">
    <property type="entry name" value="Sc_DH/Rdtase_CS"/>
</dbReference>
<comment type="similarity">
    <text evidence="1 4">Belongs to the short-chain dehydrogenases/reductases (SDR) family.</text>
</comment>
<dbReference type="GeneID" id="19280143"/>
<name>W3WGY8_PESFW</name>
<evidence type="ECO:0000313" key="5">
    <source>
        <dbReference type="EMBL" id="ETS73185.1"/>
    </source>
</evidence>
<dbReference type="RefSeq" id="XP_007841902.1">
    <property type="nucleotide sequence ID" value="XM_007843711.1"/>
</dbReference>
<evidence type="ECO:0000256" key="1">
    <source>
        <dbReference type="ARBA" id="ARBA00006484"/>
    </source>
</evidence>
<dbReference type="eggNOG" id="KOG0725">
    <property type="taxonomic scope" value="Eukaryota"/>
</dbReference>
<dbReference type="Proteomes" id="UP000030651">
    <property type="component" value="Unassembled WGS sequence"/>
</dbReference>
<dbReference type="AlphaFoldDB" id="W3WGY8"/>
<dbReference type="PROSITE" id="PS00061">
    <property type="entry name" value="ADH_SHORT"/>
    <property type="match status" value="1"/>
</dbReference>
<keyword evidence="3" id="KW-0560">Oxidoreductase</keyword>
<dbReference type="Gene3D" id="3.40.50.720">
    <property type="entry name" value="NAD(P)-binding Rossmann-like Domain"/>
    <property type="match status" value="1"/>
</dbReference>
<evidence type="ECO:0000256" key="2">
    <source>
        <dbReference type="ARBA" id="ARBA00022857"/>
    </source>
</evidence>
<dbReference type="Pfam" id="PF00106">
    <property type="entry name" value="adh_short"/>
    <property type="match status" value="1"/>
</dbReference>
<dbReference type="InParanoid" id="W3WGY8"/>
<evidence type="ECO:0000313" key="6">
    <source>
        <dbReference type="Proteomes" id="UP000030651"/>
    </source>
</evidence>
<evidence type="ECO:0000256" key="4">
    <source>
        <dbReference type="RuleBase" id="RU000363"/>
    </source>
</evidence>
<dbReference type="PRINTS" id="PR00081">
    <property type="entry name" value="GDHRDH"/>
</dbReference>
<dbReference type="PANTHER" id="PTHR44229">
    <property type="entry name" value="15-HYDROXYPROSTAGLANDIN DEHYDROGENASE [NAD(+)]"/>
    <property type="match status" value="1"/>
</dbReference>
<dbReference type="GO" id="GO:0005737">
    <property type="term" value="C:cytoplasm"/>
    <property type="evidence" value="ECO:0007669"/>
    <property type="project" value="TreeGrafter"/>
</dbReference>
<organism evidence="5 6">
    <name type="scientific">Pestalotiopsis fici (strain W106-1 / CGMCC3.15140)</name>
    <dbReference type="NCBI Taxonomy" id="1229662"/>
    <lineage>
        <taxon>Eukaryota</taxon>
        <taxon>Fungi</taxon>
        <taxon>Dikarya</taxon>
        <taxon>Ascomycota</taxon>
        <taxon>Pezizomycotina</taxon>
        <taxon>Sordariomycetes</taxon>
        <taxon>Xylariomycetidae</taxon>
        <taxon>Amphisphaeriales</taxon>
        <taxon>Sporocadaceae</taxon>
        <taxon>Pestalotiopsis</taxon>
    </lineage>
</organism>
<dbReference type="InterPro" id="IPR036291">
    <property type="entry name" value="NAD(P)-bd_dom_sf"/>
</dbReference>
<dbReference type="HOGENOM" id="CLU_010194_13_0_1"/>
<dbReference type="KEGG" id="pfy:PFICI_15130"/>
<gene>
    <name evidence="5" type="ORF">PFICI_15130</name>
</gene>
<dbReference type="OMA" id="HFMRHNE"/>
<dbReference type="EMBL" id="KI912123">
    <property type="protein sequence ID" value="ETS73185.1"/>
    <property type="molecule type" value="Genomic_DNA"/>
</dbReference>
<dbReference type="SUPFAM" id="SSF51735">
    <property type="entry name" value="NAD(P)-binding Rossmann-fold domains"/>
    <property type="match status" value="1"/>
</dbReference>
<protein>
    <submittedName>
        <fullName evidence="5">Uncharacterized protein</fullName>
    </submittedName>
</protein>